<evidence type="ECO:0000313" key="1">
    <source>
        <dbReference type="EMBL" id="CAG2149135.1"/>
    </source>
</evidence>
<comment type="caution">
    <text evidence="1">The sequence shown here is derived from an EMBL/GenBank/DDBJ whole genome shotgun (WGS) entry which is preliminary data.</text>
</comment>
<accession>A0A916NET2</accession>
<name>A0A916NET2_9BURK</name>
<keyword evidence="2" id="KW-1185">Reference proteome</keyword>
<reference evidence="1" key="1">
    <citation type="submission" date="2021-03" db="EMBL/GenBank/DDBJ databases">
        <authorList>
            <person name="Peeters C."/>
        </authorList>
    </citation>
    <scope>NUCLEOTIDE SEQUENCE</scope>
    <source>
        <strain evidence="1">LMG 31506</strain>
    </source>
</reference>
<dbReference type="EMBL" id="CAJPUY010000014">
    <property type="protein sequence ID" value="CAG2149135.1"/>
    <property type="molecule type" value="Genomic_DNA"/>
</dbReference>
<protein>
    <submittedName>
        <fullName evidence="1">Uncharacterized protein</fullName>
    </submittedName>
</protein>
<proteinExistence type="predicted"/>
<sequence length="161" mass="16804">MPVLGGTVPVERVKSPVTLQPHFNLSCALSGANMPAGRSLRRSASSRFLKPLLVLSLGTALWLGATGAMAQPIRVIPVDAPQAKLVVAAPSAGAPQTVTLDGKTIGVAPGLRVFSTDNALLNTAAIAGQKLPVRYKLDLYGQLLTAWVLSEQEQKALKAKS</sequence>
<organism evidence="1 2">
    <name type="scientific">Cupriavidus yeoncheonensis</name>
    <dbReference type="NCBI Taxonomy" id="1462994"/>
    <lineage>
        <taxon>Bacteria</taxon>
        <taxon>Pseudomonadati</taxon>
        <taxon>Pseudomonadota</taxon>
        <taxon>Betaproteobacteria</taxon>
        <taxon>Burkholderiales</taxon>
        <taxon>Burkholderiaceae</taxon>
        <taxon>Cupriavidus</taxon>
    </lineage>
</organism>
<gene>
    <name evidence="1" type="ORF">LMG31506_03954</name>
</gene>
<dbReference type="Proteomes" id="UP000672934">
    <property type="component" value="Unassembled WGS sequence"/>
</dbReference>
<dbReference type="AlphaFoldDB" id="A0A916NET2"/>
<evidence type="ECO:0000313" key="2">
    <source>
        <dbReference type="Proteomes" id="UP000672934"/>
    </source>
</evidence>